<dbReference type="OrthoDB" id="285793at2759"/>
<feature type="region of interest" description="Disordered" evidence="3">
    <location>
        <begin position="165"/>
        <end position="217"/>
    </location>
</feature>
<dbReference type="SMART" id="SM00541">
    <property type="entry name" value="FYRN"/>
    <property type="match status" value="1"/>
</dbReference>
<dbReference type="Pfam" id="PF05965">
    <property type="entry name" value="FYRC"/>
    <property type="match status" value="1"/>
</dbReference>
<feature type="compositionally biased region" description="Low complexity" evidence="3">
    <location>
        <begin position="499"/>
        <end position="514"/>
    </location>
</feature>
<dbReference type="STRING" id="2282107.A0A286UC65"/>
<feature type="compositionally biased region" description="Basic and acidic residues" evidence="3">
    <location>
        <begin position="391"/>
        <end position="407"/>
    </location>
</feature>
<feature type="compositionally biased region" description="Low complexity" evidence="3">
    <location>
        <begin position="372"/>
        <end position="382"/>
    </location>
</feature>
<dbReference type="AlphaFoldDB" id="A0A286UC65"/>
<dbReference type="EMBL" id="NBII01000007">
    <property type="protein sequence ID" value="PAV17170.1"/>
    <property type="molecule type" value="Genomic_DNA"/>
</dbReference>
<dbReference type="PANTHER" id="PTHR22715:SF0">
    <property type="entry name" value="TRANSFORMING GROWTH FACTOR BETA REGULATOR 1"/>
    <property type="match status" value="1"/>
</dbReference>
<comment type="caution">
    <text evidence="4">The sequence shown here is derived from an EMBL/GenBank/DDBJ whole genome shotgun (WGS) entry which is preliminary data.</text>
</comment>
<dbReference type="GO" id="GO:0005634">
    <property type="term" value="C:nucleus"/>
    <property type="evidence" value="ECO:0007669"/>
    <property type="project" value="UniProtKB-SubCell"/>
</dbReference>
<dbReference type="Proteomes" id="UP000217199">
    <property type="component" value="Unassembled WGS sequence"/>
</dbReference>
<name>A0A286UC65_9AGAM</name>
<dbReference type="PANTHER" id="PTHR22715">
    <property type="entry name" value="TRANSFORMING GROWTH FACTOR BETA REGULATED GENE 1"/>
    <property type="match status" value="1"/>
</dbReference>
<dbReference type="InterPro" id="IPR003888">
    <property type="entry name" value="FYrich_N"/>
</dbReference>
<dbReference type="PROSITE" id="PS51542">
    <property type="entry name" value="FYRN"/>
    <property type="match status" value="1"/>
</dbReference>
<feature type="compositionally biased region" description="Polar residues" evidence="3">
    <location>
        <begin position="523"/>
        <end position="538"/>
    </location>
</feature>
<dbReference type="InParanoid" id="A0A286UC65"/>
<dbReference type="InterPro" id="IPR003889">
    <property type="entry name" value="FYrich_C"/>
</dbReference>
<feature type="compositionally biased region" description="Low complexity" evidence="3">
    <location>
        <begin position="755"/>
        <end position="770"/>
    </location>
</feature>
<comment type="subcellular location">
    <subcellularLocation>
        <location evidence="1">Nucleus</location>
    </subcellularLocation>
</comment>
<keyword evidence="2" id="KW-0539">Nucleus</keyword>
<evidence type="ECO:0000256" key="3">
    <source>
        <dbReference type="SAM" id="MobiDB-lite"/>
    </source>
</evidence>
<feature type="region of interest" description="Disordered" evidence="3">
    <location>
        <begin position="268"/>
        <end position="333"/>
    </location>
</feature>
<dbReference type="GO" id="GO:0051726">
    <property type="term" value="P:regulation of cell cycle"/>
    <property type="evidence" value="ECO:0007669"/>
    <property type="project" value="TreeGrafter"/>
</dbReference>
<feature type="compositionally biased region" description="Basic and acidic residues" evidence="3">
    <location>
        <begin position="441"/>
        <end position="454"/>
    </location>
</feature>
<dbReference type="InterPro" id="IPR040092">
    <property type="entry name" value="TBRG1"/>
</dbReference>
<feature type="compositionally biased region" description="Polar residues" evidence="3">
    <location>
        <begin position="199"/>
        <end position="210"/>
    </location>
</feature>
<feature type="compositionally biased region" description="Polar residues" evidence="3">
    <location>
        <begin position="456"/>
        <end position="468"/>
    </location>
</feature>
<evidence type="ECO:0000256" key="1">
    <source>
        <dbReference type="ARBA" id="ARBA00004123"/>
    </source>
</evidence>
<feature type="compositionally biased region" description="Basic and acidic residues" evidence="3">
    <location>
        <begin position="318"/>
        <end position="329"/>
    </location>
</feature>
<accession>A0A286UC65</accession>
<feature type="compositionally biased region" description="Basic and acidic residues" evidence="3">
    <location>
        <begin position="359"/>
        <end position="371"/>
    </location>
</feature>
<proteinExistence type="predicted"/>
<feature type="compositionally biased region" description="Low complexity" evidence="3">
    <location>
        <begin position="477"/>
        <end position="487"/>
    </location>
</feature>
<dbReference type="Pfam" id="PF05964">
    <property type="entry name" value="FYRN"/>
    <property type="match status" value="1"/>
</dbReference>
<reference evidence="4 5" key="1">
    <citation type="journal article" date="2017" name="Mol. Ecol.">
        <title>Comparative and population genomic landscape of Phellinus noxius: A hypervariable fungus causing root rot in trees.</title>
        <authorList>
            <person name="Chung C.L."/>
            <person name="Lee T.J."/>
            <person name="Akiba M."/>
            <person name="Lee H.H."/>
            <person name="Kuo T.H."/>
            <person name="Liu D."/>
            <person name="Ke H.M."/>
            <person name="Yokoi T."/>
            <person name="Roa M.B."/>
            <person name="Lu M.J."/>
            <person name="Chang Y.Y."/>
            <person name="Ann P.J."/>
            <person name="Tsai J.N."/>
            <person name="Chen C.Y."/>
            <person name="Tzean S.S."/>
            <person name="Ota Y."/>
            <person name="Hattori T."/>
            <person name="Sahashi N."/>
            <person name="Liou R.F."/>
            <person name="Kikuchi T."/>
            <person name="Tsai I.J."/>
        </authorList>
    </citation>
    <scope>NUCLEOTIDE SEQUENCE [LARGE SCALE GENOMIC DNA]</scope>
    <source>
        <strain evidence="4 5">FFPRI411160</strain>
    </source>
</reference>
<feature type="compositionally biased region" description="Basic and acidic residues" evidence="3">
    <location>
        <begin position="812"/>
        <end position="828"/>
    </location>
</feature>
<feature type="compositionally biased region" description="Low complexity" evidence="3">
    <location>
        <begin position="286"/>
        <end position="298"/>
    </location>
</feature>
<feature type="region of interest" description="Disordered" evidence="3">
    <location>
        <begin position="359"/>
        <end position="541"/>
    </location>
</feature>
<feature type="compositionally biased region" description="Low complexity" evidence="3">
    <location>
        <begin position="867"/>
        <end position="876"/>
    </location>
</feature>
<dbReference type="Gene3D" id="3.30.160.360">
    <property type="match status" value="1"/>
</dbReference>
<evidence type="ECO:0000313" key="5">
    <source>
        <dbReference type="Proteomes" id="UP000217199"/>
    </source>
</evidence>
<feature type="region of interest" description="Disordered" evidence="3">
    <location>
        <begin position="1"/>
        <end position="27"/>
    </location>
</feature>
<sequence>MAPPLQNGSGTLSGGGPAPGAAHERREALTQAEVQEKYSRLKKRYFENERKHNELVKEFDEFSKRTLILKAERSVFMDRIFEMEDFILMYQDLCKKYDPDFTPPAHHSISGAFPTSLIAKKRRVAFELNLKQAMHECEREMEDPLHPATTDPRLTSKHVGPNAVSTPFPLPKNGAGHKHINGGDGFNHEQNHNVPGPATTRSSSRYKNSTPNPPVTIVDVDSPMESGVHVVEDSNIADAAFERGRLSVKRRAVEDRFVIEDAKNIGERETKRARRPASGASANRYSSGTSPSTNGSGNATPGGLNGNIPDEYQSQESFDPHYRDQRGSEEYAQEWQNDQIHTHKPGSESVNKYHSPDLRRRESFDHPDSARSSHAASARTSPQLIHPHTSRVYEHSHPQPHVHDRAGRVHHSQSQSPLSPPGGHPLEYPPHRGSSAMTLGSRDEGIRGDRDHAPSENMTSPTISVSSHGTMPPPGPTSAGSSSGSTTVYYSSRHSKNGSVSTPTSASSSTTLVSHPHNERANGGTTSLTKTVPTSGSVYSGRGVPLLSELQRLTKPKRLKAHTVTSKSFSIPIVPRDEKTGRPILPLNVGIMTVLKLGEVCMREHYHTERYIFPVGYEVTRRYFSTINPETECVYTCTILDGGEGPKFRIIAGDMPDMPIEAGTATGAWSGIVRAANMIRKRQHSNSVSGPDYFGLGQNTIKHLIQELPGANQLPNYVWQHFVEGGPLGGRHAAVIPALPEEYEAKYHTVSHSRSAPQTSPSTPHSPTDTYATRSAIHQSRESSRTPSSRLASQRRSYPSPEYTRRPPSPPERVDSAYPSRRDNEVKGEAAMSSLHRGGKAPSGHELSVMPSPARPEAGAVDEDVEMVSVDSSRGPSRGGAGGVGKWRYDSEEEYDDENGGRANDREHEDYMKRARRFGRGEDTLLVNRSNGVARVGEGVVAQNKK</sequence>
<organism evidence="4 5">
    <name type="scientific">Pyrrhoderma noxium</name>
    <dbReference type="NCBI Taxonomy" id="2282107"/>
    <lineage>
        <taxon>Eukaryota</taxon>
        <taxon>Fungi</taxon>
        <taxon>Dikarya</taxon>
        <taxon>Basidiomycota</taxon>
        <taxon>Agaricomycotina</taxon>
        <taxon>Agaricomycetes</taxon>
        <taxon>Hymenochaetales</taxon>
        <taxon>Hymenochaetaceae</taxon>
        <taxon>Pyrrhoderma</taxon>
    </lineage>
</organism>
<evidence type="ECO:0000256" key="2">
    <source>
        <dbReference type="ARBA" id="ARBA00023242"/>
    </source>
</evidence>
<feature type="region of interest" description="Disordered" evidence="3">
    <location>
        <begin position="747"/>
        <end position="909"/>
    </location>
</feature>
<dbReference type="SMART" id="SM00542">
    <property type="entry name" value="FYRC"/>
    <property type="match status" value="1"/>
</dbReference>
<dbReference type="PROSITE" id="PS51543">
    <property type="entry name" value="FYRC"/>
    <property type="match status" value="1"/>
</dbReference>
<feature type="compositionally biased region" description="Polar residues" evidence="3">
    <location>
        <begin position="1"/>
        <end position="10"/>
    </location>
</feature>
<protein>
    <submittedName>
        <fullName evidence="4">Transforming growth factor beta regulator 1</fullName>
    </submittedName>
</protein>
<keyword evidence="5" id="KW-1185">Reference proteome</keyword>
<feature type="compositionally biased region" description="Basic and acidic residues" evidence="3">
    <location>
        <begin position="899"/>
        <end position="909"/>
    </location>
</feature>
<feature type="compositionally biased region" description="Polar residues" evidence="3">
    <location>
        <begin position="785"/>
        <end position="797"/>
    </location>
</feature>
<evidence type="ECO:0000313" key="4">
    <source>
        <dbReference type="EMBL" id="PAV17170.1"/>
    </source>
</evidence>
<gene>
    <name evidence="4" type="ORF">PNOK_0723400</name>
</gene>